<dbReference type="PANTHER" id="PTHR31088:SF6">
    <property type="entry name" value="PHAGE SHOCK PROTEIN A"/>
    <property type="match status" value="1"/>
</dbReference>
<evidence type="ECO:0000256" key="2">
    <source>
        <dbReference type="SAM" id="MobiDB-lite"/>
    </source>
</evidence>
<sequence>MAETVASRVSRIIVGGTHALLDKAENLAPEAVMNQAIREIEQVAGEVRTDLGKCEAAKHLVLGRIARLNAEHESLAEQVDLALNSNRDDLASAAIARQADIEDLLPVLKKSLDEQSEQGREYESYLVALQAKKRELEQTLEDFRRSQENLDAAPGAMPGSSRQSRVEEAEASFGKIVSRHTGAAGLIGGSAGDTAKLRELAEMQRNNRVAERLAALKAGRNGKID</sequence>
<dbReference type="InterPro" id="IPR007157">
    <property type="entry name" value="PspA_VIPP1"/>
</dbReference>
<proteinExistence type="inferred from homology"/>
<dbReference type="GO" id="GO:0005829">
    <property type="term" value="C:cytosol"/>
    <property type="evidence" value="ECO:0007669"/>
    <property type="project" value="TreeGrafter"/>
</dbReference>
<dbReference type="Proteomes" id="UP000270626">
    <property type="component" value="Unassembled WGS sequence"/>
</dbReference>
<dbReference type="AlphaFoldDB" id="A0A495WBT2"/>
<comment type="caution">
    <text evidence="3">The sequence shown here is derived from an EMBL/GenBank/DDBJ whole genome shotgun (WGS) entry which is preliminary data.</text>
</comment>
<dbReference type="EMBL" id="RBXP01000014">
    <property type="protein sequence ID" value="RKT58667.1"/>
    <property type="molecule type" value="Genomic_DNA"/>
</dbReference>
<feature type="region of interest" description="Disordered" evidence="2">
    <location>
        <begin position="147"/>
        <end position="168"/>
    </location>
</feature>
<gene>
    <name evidence="3" type="ORF">DFR40_1689</name>
</gene>
<dbReference type="GO" id="GO:0009271">
    <property type="term" value="P:phage shock"/>
    <property type="evidence" value="ECO:0007669"/>
    <property type="project" value="TreeGrafter"/>
</dbReference>
<evidence type="ECO:0000256" key="1">
    <source>
        <dbReference type="ARBA" id="ARBA00043985"/>
    </source>
</evidence>
<evidence type="ECO:0000313" key="3">
    <source>
        <dbReference type="EMBL" id="RKT58667.1"/>
    </source>
</evidence>
<protein>
    <submittedName>
        <fullName evidence="3">Phage shock protein A (PspA) family protein</fullName>
    </submittedName>
</protein>
<evidence type="ECO:0000313" key="4">
    <source>
        <dbReference type="Proteomes" id="UP000270626"/>
    </source>
</evidence>
<dbReference type="PANTHER" id="PTHR31088">
    <property type="entry name" value="MEMBRANE-ASSOCIATED PROTEIN VIPP1, CHLOROPLASTIC"/>
    <property type="match status" value="1"/>
</dbReference>
<organism evidence="3 4">
    <name type="scientific">Azonexus fungiphilus</name>
    <dbReference type="NCBI Taxonomy" id="146940"/>
    <lineage>
        <taxon>Bacteria</taxon>
        <taxon>Pseudomonadati</taxon>
        <taxon>Pseudomonadota</taxon>
        <taxon>Betaproteobacteria</taxon>
        <taxon>Rhodocyclales</taxon>
        <taxon>Azonexaceae</taxon>
        <taxon>Azonexus</taxon>
    </lineage>
</organism>
<dbReference type="RefSeq" id="WP_170160183.1">
    <property type="nucleotide sequence ID" value="NZ_RBXP01000014.1"/>
</dbReference>
<reference evidence="3 4" key="1">
    <citation type="submission" date="2018-10" db="EMBL/GenBank/DDBJ databases">
        <title>Genomic Encyclopedia of Type Strains, Phase IV (KMG-IV): sequencing the most valuable type-strain genomes for metagenomic binning, comparative biology and taxonomic classification.</title>
        <authorList>
            <person name="Goeker M."/>
        </authorList>
    </citation>
    <scope>NUCLEOTIDE SEQUENCE [LARGE SCALE GENOMIC DNA]</scope>
    <source>
        <strain evidence="3 4">DSM 23841</strain>
    </source>
</reference>
<accession>A0A495WBT2</accession>
<keyword evidence="4" id="KW-1185">Reference proteome</keyword>
<dbReference type="Pfam" id="PF04012">
    <property type="entry name" value="PspA_IM30"/>
    <property type="match status" value="1"/>
</dbReference>
<name>A0A495WBT2_9RHOO</name>
<comment type="similarity">
    <text evidence="1">Belongs to the PspA/Vipp/IM30 family.</text>
</comment>